<feature type="transmembrane region" description="Helical" evidence="17">
    <location>
        <begin position="889"/>
        <end position="915"/>
    </location>
</feature>
<feature type="transmembrane region" description="Helical" evidence="17">
    <location>
        <begin position="1151"/>
        <end position="1169"/>
    </location>
</feature>
<proteinExistence type="inferred from homology"/>
<dbReference type="FunFam" id="1.20.5.1190:FF:000001">
    <property type="entry name" value="Sodium channel protein"/>
    <property type="match status" value="1"/>
</dbReference>
<feature type="transmembrane region" description="Helical" evidence="17">
    <location>
        <begin position="228"/>
        <end position="248"/>
    </location>
</feature>
<feature type="transmembrane region" description="Helical" evidence="17">
    <location>
        <begin position="1590"/>
        <end position="1618"/>
    </location>
</feature>
<evidence type="ECO:0000256" key="12">
    <source>
        <dbReference type="ARBA" id="ARBA00023136"/>
    </source>
</evidence>
<evidence type="ECO:0000256" key="11">
    <source>
        <dbReference type="ARBA" id="ARBA00023065"/>
    </source>
</evidence>
<comment type="similarity">
    <text evidence="17">Belongs to the sodium channel (TC 1.A.1.10) family.</text>
</comment>
<feature type="region of interest" description="Disordered" evidence="19">
    <location>
        <begin position="34"/>
        <end position="61"/>
    </location>
</feature>
<dbReference type="Gene3D" id="1.20.5.1190">
    <property type="entry name" value="iswi atpase"/>
    <property type="match status" value="1"/>
</dbReference>
<feature type="domain" description="Ion transport" evidence="20">
    <location>
        <begin position="1472"/>
        <end position="1727"/>
    </location>
</feature>
<feature type="domain" description="Ion transport" evidence="20">
    <location>
        <begin position="1149"/>
        <end position="1424"/>
    </location>
</feature>
<evidence type="ECO:0000256" key="15">
    <source>
        <dbReference type="ARBA" id="ARBA00023303"/>
    </source>
</evidence>
<dbReference type="Gene3D" id="1.10.287.70">
    <property type="match status" value="4"/>
</dbReference>
<dbReference type="InterPro" id="IPR005821">
    <property type="entry name" value="Ion_trans_dom"/>
</dbReference>
<comment type="function">
    <text evidence="17">Mediates the voltage-dependent sodium ion permeability of excitable membranes. Assuming opened or closed conformations in response to the voltage difference across the membrane, the protein forms a sodium-selective channel through which Na(+) ions may pass in accordance with their electrochemical gradient.</text>
</comment>
<comment type="caution">
    <text evidence="17">Lacks conserved residue(s) required for the propagation of feature annotation.</text>
</comment>
<evidence type="ECO:0000256" key="19">
    <source>
        <dbReference type="SAM" id="MobiDB-lite"/>
    </source>
</evidence>
<dbReference type="GO" id="GO:0086010">
    <property type="term" value="P:membrane depolarization during action potential"/>
    <property type="evidence" value="ECO:0007669"/>
    <property type="project" value="TreeGrafter"/>
</dbReference>
<dbReference type="GO" id="GO:0019228">
    <property type="term" value="P:neuronal action potential"/>
    <property type="evidence" value="ECO:0007669"/>
    <property type="project" value="TreeGrafter"/>
</dbReference>
<dbReference type="Pfam" id="PF24609">
    <property type="entry name" value="IQ_SCN5A_C"/>
    <property type="match status" value="1"/>
</dbReference>
<evidence type="ECO:0000256" key="8">
    <source>
        <dbReference type="ARBA" id="ARBA00022882"/>
    </source>
</evidence>
<dbReference type="FunFam" id="1.20.120.350:FF:000002">
    <property type="entry name" value="Sodium channel protein"/>
    <property type="match status" value="1"/>
</dbReference>
<dbReference type="FunFam" id="1.20.120.350:FF:000004">
    <property type="entry name" value="Sodium channel protein"/>
    <property type="match status" value="1"/>
</dbReference>
<accession>A0A8C2UDI7</accession>
<feature type="transmembrane region" description="Helical" evidence="17">
    <location>
        <begin position="358"/>
        <end position="385"/>
    </location>
</feature>
<keyword evidence="8 17" id="KW-0851">Voltage-gated channel</keyword>
<keyword evidence="12 17" id="KW-0472">Membrane</keyword>
<dbReference type="SUPFAM" id="SSF81324">
    <property type="entry name" value="Voltage-gated potassium channels"/>
    <property type="match status" value="4"/>
</dbReference>
<evidence type="ECO:0000256" key="5">
    <source>
        <dbReference type="ARBA" id="ARBA00022553"/>
    </source>
</evidence>
<dbReference type="InterPro" id="IPR024583">
    <property type="entry name" value="Na_trans_cytopl"/>
</dbReference>
<feature type="transmembrane region" description="Helical" evidence="17">
    <location>
        <begin position="1533"/>
        <end position="1553"/>
    </location>
</feature>
<evidence type="ECO:0000313" key="24">
    <source>
        <dbReference type="Ensembl" id="ENSCJPP00005026852.1"/>
    </source>
</evidence>
<feature type="transmembrane region" description="Helical" evidence="17">
    <location>
        <begin position="170"/>
        <end position="189"/>
    </location>
</feature>
<feature type="transmembrane region" description="Helical" evidence="17">
    <location>
        <begin position="1190"/>
        <end position="1209"/>
    </location>
</feature>
<dbReference type="InterPro" id="IPR043203">
    <property type="entry name" value="VGCC_Ca_Na"/>
</dbReference>
<dbReference type="GeneTree" id="ENSGT00940000154224"/>
<evidence type="ECO:0000256" key="4">
    <source>
        <dbReference type="ARBA" id="ARBA00022475"/>
    </source>
</evidence>
<reference evidence="24" key="2">
    <citation type="submission" date="2025-08" db="UniProtKB">
        <authorList>
            <consortium name="Ensembl"/>
        </authorList>
    </citation>
    <scope>IDENTIFICATION</scope>
</reference>
<evidence type="ECO:0000259" key="22">
    <source>
        <dbReference type="Pfam" id="PF11933"/>
    </source>
</evidence>
<feature type="transmembrane region" description="Helical" evidence="17">
    <location>
        <begin position="1265"/>
        <end position="1293"/>
    </location>
</feature>
<evidence type="ECO:0000256" key="9">
    <source>
        <dbReference type="ARBA" id="ARBA00022989"/>
    </source>
</evidence>
<dbReference type="PRINTS" id="PR00170">
    <property type="entry name" value="NACHANNEL"/>
</dbReference>
<feature type="transmembrane region" description="Helical" evidence="17">
    <location>
        <begin position="802"/>
        <end position="830"/>
    </location>
</feature>
<keyword evidence="18" id="KW-0175">Coiled coil</keyword>
<evidence type="ECO:0000259" key="21">
    <source>
        <dbReference type="Pfam" id="PF06512"/>
    </source>
</evidence>
<dbReference type="FunFam" id="1.10.287.70:FF:000006">
    <property type="entry name" value="Sodium channel protein"/>
    <property type="match status" value="1"/>
</dbReference>
<keyword evidence="14 17" id="KW-0739">Sodium transport</keyword>
<keyword evidence="13" id="KW-1015">Disulfide bond</keyword>
<keyword evidence="11 17" id="KW-0406">Ion transport</keyword>
<feature type="transmembrane region" description="Helical" evidence="17">
    <location>
        <begin position="1392"/>
        <end position="1415"/>
    </location>
</feature>
<evidence type="ECO:0000256" key="17">
    <source>
        <dbReference type="RuleBase" id="RU361132"/>
    </source>
</evidence>
<dbReference type="GO" id="GO:0005248">
    <property type="term" value="F:voltage-gated sodium channel activity"/>
    <property type="evidence" value="ECO:0007669"/>
    <property type="project" value="InterPro"/>
</dbReference>
<feature type="domain" description="Ion transport" evidence="20">
    <location>
        <begin position="691"/>
        <end position="920"/>
    </location>
</feature>
<keyword evidence="4" id="KW-1003">Cell membrane</keyword>
<feature type="compositionally biased region" description="Basic and acidic residues" evidence="19">
    <location>
        <begin position="521"/>
        <end position="535"/>
    </location>
</feature>
<feature type="compositionally biased region" description="Basic and acidic residues" evidence="19">
    <location>
        <begin position="449"/>
        <end position="471"/>
    </location>
</feature>
<feature type="transmembrane region" description="Helical" evidence="17">
    <location>
        <begin position="683"/>
        <end position="707"/>
    </location>
</feature>
<keyword evidence="10 17" id="KW-0915">Sodium</keyword>
<evidence type="ECO:0000256" key="2">
    <source>
        <dbReference type="ARBA" id="ARBA00022448"/>
    </source>
</evidence>
<protein>
    <recommendedName>
        <fullName evidence="17">Sodium channel protein</fullName>
    </recommendedName>
</protein>
<evidence type="ECO:0000256" key="16">
    <source>
        <dbReference type="ARBA" id="ARBA00036239"/>
    </source>
</evidence>
<dbReference type="PANTHER" id="PTHR10037">
    <property type="entry name" value="VOLTAGE-GATED CATION CHANNEL CALCIUM AND SODIUM"/>
    <property type="match status" value="1"/>
</dbReference>
<feature type="coiled-coil region" evidence="18">
    <location>
        <begin position="382"/>
        <end position="413"/>
    </location>
</feature>
<dbReference type="InterPro" id="IPR010526">
    <property type="entry name" value="Na_trans_assoc_dom"/>
</dbReference>
<evidence type="ECO:0000256" key="13">
    <source>
        <dbReference type="ARBA" id="ARBA00023157"/>
    </source>
</evidence>
<dbReference type="FunFam" id="1.20.120.350:FF:000003">
    <property type="entry name" value="Voltage-dependent sodium channel"/>
    <property type="match status" value="1"/>
</dbReference>
<feature type="domain" description="SCN5A-like C-terminal IQ motif" evidence="23">
    <location>
        <begin position="1839"/>
        <end position="1871"/>
    </location>
</feature>
<keyword evidence="5" id="KW-0597">Phosphoprotein</keyword>
<dbReference type="Proteomes" id="UP000694412">
    <property type="component" value="Chromosome 7"/>
</dbReference>
<dbReference type="FunFam" id="1.20.120.350:FF:000005">
    <property type="entry name" value="Sodium channel protein"/>
    <property type="match status" value="1"/>
</dbReference>
<dbReference type="InterPro" id="IPR058542">
    <property type="entry name" value="IQ_SCN5A_C"/>
</dbReference>
<dbReference type="CDD" id="cd13433">
    <property type="entry name" value="Na_channel_gate"/>
    <property type="match status" value="1"/>
</dbReference>
<keyword evidence="2 17" id="KW-0813">Transport</keyword>
<dbReference type="InterPro" id="IPR027359">
    <property type="entry name" value="Volt_channel_dom_sf"/>
</dbReference>
<evidence type="ECO:0000256" key="7">
    <source>
        <dbReference type="ARBA" id="ARBA00022737"/>
    </source>
</evidence>
<feature type="transmembrane region" description="Helical" evidence="17">
    <location>
        <begin position="1503"/>
        <end position="1521"/>
    </location>
</feature>
<evidence type="ECO:0000256" key="3">
    <source>
        <dbReference type="ARBA" id="ARBA00022461"/>
    </source>
</evidence>
<feature type="compositionally biased region" description="Basic and acidic residues" evidence="19">
    <location>
        <begin position="34"/>
        <end position="49"/>
    </location>
</feature>
<feature type="transmembrane region" description="Helical" evidence="17">
    <location>
        <begin position="1694"/>
        <end position="1717"/>
    </location>
</feature>
<keyword evidence="15 17" id="KW-0407">Ion channel</keyword>
<dbReference type="FunFam" id="1.10.287.70:FF:000001">
    <property type="entry name" value="Sodium channel protein"/>
    <property type="match status" value="1"/>
</dbReference>
<dbReference type="PRINTS" id="PR01664">
    <property type="entry name" value="NACHANNEL1"/>
</dbReference>
<reference evidence="24" key="3">
    <citation type="submission" date="2025-09" db="UniProtKB">
        <authorList>
            <consortium name="Ensembl"/>
        </authorList>
    </citation>
    <scope>IDENTIFICATION</scope>
</reference>
<dbReference type="Ensembl" id="ENSCJPT00005036381.1">
    <property type="protein sequence ID" value="ENSCJPP00005026852.1"/>
    <property type="gene ID" value="ENSCJPG00005020507.1"/>
</dbReference>
<feature type="region of interest" description="Disordered" evidence="19">
    <location>
        <begin position="416"/>
        <end position="471"/>
    </location>
</feature>
<gene>
    <name evidence="24" type="primary">LOC107316752</name>
</gene>
<evidence type="ECO:0000259" key="23">
    <source>
        <dbReference type="Pfam" id="PF24609"/>
    </source>
</evidence>
<dbReference type="Pfam" id="PF06512">
    <property type="entry name" value="Na_trans_assoc"/>
    <property type="match status" value="1"/>
</dbReference>
<feature type="region of interest" description="Disordered" evidence="19">
    <location>
        <begin position="513"/>
        <end position="554"/>
    </location>
</feature>
<keyword evidence="9 17" id="KW-1133">Transmembrane helix</keyword>
<feature type="compositionally biased region" description="Basic residues" evidence="19">
    <location>
        <begin position="437"/>
        <end position="448"/>
    </location>
</feature>
<evidence type="ECO:0000256" key="6">
    <source>
        <dbReference type="ARBA" id="ARBA00022692"/>
    </source>
</evidence>
<dbReference type="Pfam" id="PF11933">
    <property type="entry name" value="Na_trans_cytopl"/>
    <property type="match status" value="1"/>
</dbReference>
<dbReference type="FunFam" id="1.10.238.10:FF:000002">
    <property type="entry name" value="Sodium channel protein"/>
    <property type="match status" value="1"/>
</dbReference>
<evidence type="ECO:0000256" key="14">
    <source>
        <dbReference type="ARBA" id="ARBA00023201"/>
    </source>
</evidence>
<keyword evidence="25" id="KW-1185">Reference proteome</keyword>
<feature type="transmembrane region" description="Helical" evidence="17">
    <location>
        <begin position="201"/>
        <end position="222"/>
    </location>
</feature>
<evidence type="ECO:0000259" key="20">
    <source>
        <dbReference type="Pfam" id="PF00520"/>
    </source>
</evidence>
<evidence type="ECO:0000256" key="1">
    <source>
        <dbReference type="ARBA" id="ARBA00004651"/>
    </source>
</evidence>
<keyword evidence="3 17" id="KW-0894">Sodium channel</keyword>
<feature type="transmembrane region" description="Helical" evidence="17">
    <location>
        <begin position="99"/>
        <end position="125"/>
    </location>
</feature>
<feature type="transmembrane region" description="Helical" evidence="17">
    <location>
        <begin position="1473"/>
        <end position="1491"/>
    </location>
</feature>
<name>A0A8C2UDI7_COTJA</name>
<feature type="compositionally biased region" description="Low complexity" evidence="19">
    <location>
        <begin position="421"/>
        <end position="434"/>
    </location>
</feature>
<feature type="domain" description="Voltage-gated Na+ ion channel cytoplasmic" evidence="22">
    <location>
        <begin position="484"/>
        <end position="641"/>
    </location>
</feature>
<dbReference type="Gene3D" id="1.20.120.350">
    <property type="entry name" value="Voltage-gated potassium channels. Chain C"/>
    <property type="match status" value="4"/>
</dbReference>
<sequence length="1937" mass="220794">FANFLIFLFSMNDSFRYFTRESLAAIEQRIAAEKAKNSKQDRKDDDENGPKPNSDLEAGKTLPFIYGDIPPGMVSEPLEDMDPYYINKKTFIVLNKGKAIFRFSATSALMLIMCTILTNCVFMTMSNPPDWTKNVEYTFTGIYTFESLIKILARGFCLEDFTFLRDPWNWLDFTVITFAYVTEFVNLGNVSALRTFRVLRALKTISVIPGLKTIVGALIQSVKKLSDVMILTVFCLSVFALIGLQLFMGNLRNKCLQWPPDNSTFETNITSQLNSSIGENGHFYFLEGQNDALLCGNSSDAGQCPEGYTCVKAGRNPNYGYTSFDTFSWAFLSLFRLMTQDFWENLYQLTLRAAGKTYMIFFVLVIFLGSFYLINLILAVVAMAYEEQNQATMEEAEQKEAEFQQMLEQLKKHAAGGAGGLSESSSEASKLSSKSAKERRNRRKKRKQKEQSGGEEKDEDEFHKSESEDSIRRKGFRLSIEGNRLTIRGSLFSPRRNSRTSLFSFRGRAKDIGSENDFADDEHSTFEDNDSRRDSLFVPHRHGERRNSNISQASRSSRMLAVFPVNGKMHSTVDCNGVVSLVGGPSVPTSPVGQLLPEVIIDKPGTTTETEMRKRISGSFHVSMDYLEDPALRERAMSIASILTNTVEELEESRQKCPPCWYKFANTCLIWDCSPHWLKVKHIVNLVVMDPFVDLAITICIVLNTLFMAMEHYPMTEQFSGVLSVGNLVFTGIFTAEMFLKIIAMDPYYYFQEGWNIFDGFIVSLSLMELGLANVEGLSVLRSFRLLRVFKLAKSWPTLNMLIKIIGNSVGALGNLTLVLAIIVFIFAVVGMQLFGKNYKECVCKIASDCVLPRWHMQDFFHSFLIVFRVLCGEWIETMWDCMEVAGQAMCLTVFMMVMVIGNLVVLNLFLALLLSSFSADNLAVSDDDNEMNNLQIAVARMQKGIDYVKRKVREFIQKAFVKKQKALDEIKPLEDLNNKNSCISNHTAELSSSVEKYIIDESDYMSFINNPSLTVTVPIAVGESDFENLNTEEFSSESDLEESKEVFRYFVHFSVIPSECFSSLSLTQCIHLLLRDIFIHGSSEGSTVDIGLPAEEQPEAEPEESMEPEACFTEGCVRRFKCCQVSVEEGRGKQWWNLRKTCFRIVEHNWFETFIVFMILLSSGALAFEDIYIEQRKTIKTMLEYADKVFTYIFILEMLLKWVAYGYQTYFTNAWCWLDFLIVDVSLVSLTANALGYSELGAIKSLRTLRALRPLRALSRFEGMRVVVNALLGAIPSIMNVLLVCLIFWLIFSIMGVNLFAGKFYYCVNTTTDERFEVDQINNYSQCEELIKNNQSARWKNVKVNFDNVGFGYLSLLQVATFKGWMDIMYAAIDSRDVLQQPKYEDNLYMYLYFVIFIIFGSFFTLNLFIGVIIDNFNQQKKKISQDIFMTEEQKKYYNAMKKLGSKKPQKPIPRPGNKFQGMVFDFVTKQVFDISIMILICLNMVTMMVETDDQSKEMETILYWINLVFIVLFTGEFVLKLISLRHYYFTIGWNIFDFVVVILSIVGMFLAEMIEKYFVSPTLFRVIRLARIGRILRLIKGAKGIRTLLFALMMSLPALFNIGLLLFLIMFIYAIFGMSNFAYVKREAGIDDMFNFETFGNSMICLFQITTSAGWDGLLAPILNSGEPDCDPHKDHPGSSVKGDCGNPSVGIFFFVSYIIISFLVVVNMYIAVILENFSVATEESAEPLSEDDFEMFYEVWEKFDPDATQFMEFEKLSDFAAALEPPLHLPKPNKVQLIAMDLPMVSGDRIHCLDILFAFTKRVLGESGEMDALRIQMEDRFMASNPSKASYEPITTTLKRKQEEVSAVIIQRAFRRHLLKRTVKQASFIYNKNKTEGGAGLGIKDEILMDKLNENSFTEKTDITASTAVCPPSYDRVTRAVREKHEKEDKDVQK</sequence>
<organism evidence="24 25">
    <name type="scientific">Coturnix japonica</name>
    <name type="common">Japanese quail</name>
    <name type="synonym">Coturnix coturnix japonica</name>
    <dbReference type="NCBI Taxonomy" id="93934"/>
    <lineage>
        <taxon>Eukaryota</taxon>
        <taxon>Metazoa</taxon>
        <taxon>Chordata</taxon>
        <taxon>Craniata</taxon>
        <taxon>Vertebrata</taxon>
        <taxon>Euteleostomi</taxon>
        <taxon>Archelosauria</taxon>
        <taxon>Archosauria</taxon>
        <taxon>Dinosauria</taxon>
        <taxon>Saurischia</taxon>
        <taxon>Theropoda</taxon>
        <taxon>Coelurosauria</taxon>
        <taxon>Aves</taxon>
        <taxon>Neognathae</taxon>
        <taxon>Galloanserae</taxon>
        <taxon>Galliformes</taxon>
        <taxon>Phasianidae</taxon>
        <taxon>Perdicinae</taxon>
        <taxon>Coturnix</taxon>
    </lineage>
</organism>
<comment type="catalytic activity">
    <reaction evidence="16">
        <text>Na(+)(in) = Na(+)(out)</text>
        <dbReference type="Rhea" id="RHEA:34963"/>
        <dbReference type="ChEBI" id="CHEBI:29101"/>
    </reaction>
</comment>
<evidence type="ECO:0000256" key="18">
    <source>
        <dbReference type="SAM" id="Coils"/>
    </source>
</evidence>
<dbReference type="InterPro" id="IPR008051">
    <property type="entry name" value="Na_channel_a1su"/>
</dbReference>
<dbReference type="Pfam" id="PF00520">
    <property type="entry name" value="Ion_trans"/>
    <property type="match status" value="4"/>
</dbReference>
<dbReference type="PROSITE" id="PS50096">
    <property type="entry name" value="IQ"/>
    <property type="match status" value="1"/>
</dbReference>
<evidence type="ECO:0000313" key="25">
    <source>
        <dbReference type="Proteomes" id="UP000694412"/>
    </source>
</evidence>
<keyword evidence="6 17" id="KW-0812">Transmembrane</keyword>
<dbReference type="GO" id="GO:0001518">
    <property type="term" value="C:voltage-gated sodium channel complex"/>
    <property type="evidence" value="ECO:0007669"/>
    <property type="project" value="UniProtKB-UniRule"/>
</dbReference>
<dbReference type="InterPro" id="IPR044564">
    <property type="entry name" value="Na_chnl_inactivation_gate"/>
</dbReference>
<keyword evidence="7" id="KW-0677">Repeat</keyword>
<comment type="subcellular location">
    <subcellularLocation>
        <location evidence="1 17">Cell membrane</location>
        <topology evidence="1 17">Multi-pass membrane protein</topology>
    </subcellularLocation>
</comment>
<dbReference type="Gene3D" id="1.10.238.10">
    <property type="entry name" value="EF-hand"/>
    <property type="match status" value="1"/>
</dbReference>
<evidence type="ECO:0000256" key="10">
    <source>
        <dbReference type="ARBA" id="ARBA00023053"/>
    </source>
</evidence>
<feature type="domain" description="Sodium ion transport-associated" evidence="21">
    <location>
        <begin position="929"/>
        <end position="1145"/>
    </location>
</feature>
<reference evidence="24" key="1">
    <citation type="submission" date="2015-11" db="EMBL/GenBank/DDBJ databases">
        <authorList>
            <consortium name="International Coturnix japonica Genome Analysis Consortium"/>
            <person name="Warren W."/>
            <person name="Burt D.W."/>
            <person name="Antin P.B."/>
            <person name="Lanford R."/>
            <person name="Gros J."/>
            <person name="Wilson R.K."/>
        </authorList>
    </citation>
    <scope>NUCLEOTIDE SEQUENCE [LARGE SCALE GENOMIC DNA]</scope>
</reference>
<dbReference type="InterPro" id="IPR001696">
    <property type="entry name" value="Na_channel_asu"/>
</dbReference>
<feature type="domain" description="Ion transport" evidence="20">
    <location>
        <begin position="110"/>
        <end position="392"/>
    </location>
</feature>
<feature type="transmembrane region" description="Helical" evidence="17">
    <location>
        <begin position="719"/>
        <end position="740"/>
    </location>
</feature>
<dbReference type="PANTHER" id="PTHR10037:SF280">
    <property type="entry name" value="SODIUM CHANNEL PROTEIN TYPE 1 SUBUNIT ALPHA"/>
    <property type="match status" value="1"/>
</dbReference>